<dbReference type="Proteomes" id="UP000250235">
    <property type="component" value="Unassembled WGS sequence"/>
</dbReference>
<organism evidence="2 3">
    <name type="scientific">Dorcoceras hygrometricum</name>
    <dbReference type="NCBI Taxonomy" id="472368"/>
    <lineage>
        <taxon>Eukaryota</taxon>
        <taxon>Viridiplantae</taxon>
        <taxon>Streptophyta</taxon>
        <taxon>Embryophyta</taxon>
        <taxon>Tracheophyta</taxon>
        <taxon>Spermatophyta</taxon>
        <taxon>Magnoliopsida</taxon>
        <taxon>eudicotyledons</taxon>
        <taxon>Gunneridae</taxon>
        <taxon>Pentapetalae</taxon>
        <taxon>asterids</taxon>
        <taxon>lamiids</taxon>
        <taxon>Lamiales</taxon>
        <taxon>Gesneriaceae</taxon>
        <taxon>Didymocarpoideae</taxon>
        <taxon>Trichosporeae</taxon>
        <taxon>Loxocarpinae</taxon>
        <taxon>Dorcoceras</taxon>
    </lineage>
</organism>
<protein>
    <submittedName>
        <fullName evidence="2">Vacuolar protein sorting-associated protein 9A-like</fullName>
    </submittedName>
</protein>
<dbReference type="AlphaFoldDB" id="A0A2Z7AMF8"/>
<sequence length="272" mass="29902">MLSTDDSDSIWPENQLEQDSVRHTQGDGYKIFEASQGVCCLELCSIEGCSRFDSGRAKTFPPLKILTVKTVGTYVAKNKNITADETTDEPMVEKTVVKKATAKRRPAPAIVESVAKKKRTTVGREDPVEKNLAIVTVAQDVEPISVIPAASPKVQQHRAPKRKLVLQDESEEETVEGIIEQVIDETAELETDLEEPVVMETAGTGPVETESRIDVSAITNEKEPLVETKKEKEKDTAPVADKGMSFEKITDFEDAEPLSKLPELTETSTSDE</sequence>
<evidence type="ECO:0000313" key="2">
    <source>
        <dbReference type="EMBL" id="KZV22991.1"/>
    </source>
</evidence>
<feature type="region of interest" description="Disordered" evidence="1">
    <location>
        <begin position="203"/>
        <end position="272"/>
    </location>
</feature>
<dbReference type="EMBL" id="KV013978">
    <property type="protein sequence ID" value="KZV22991.1"/>
    <property type="molecule type" value="Genomic_DNA"/>
</dbReference>
<evidence type="ECO:0000313" key="3">
    <source>
        <dbReference type="Proteomes" id="UP000250235"/>
    </source>
</evidence>
<accession>A0A2Z7AMF8</accession>
<feature type="compositionally biased region" description="Basic and acidic residues" evidence="1">
    <location>
        <begin position="220"/>
        <end position="236"/>
    </location>
</feature>
<proteinExistence type="predicted"/>
<evidence type="ECO:0000256" key="1">
    <source>
        <dbReference type="SAM" id="MobiDB-lite"/>
    </source>
</evidence>
<keyword evidence="3" id="KW-1185">Reference proteome</keyword>
<reference evidence="2 3" key="1">
    <citation type="journal article" date="2015" name="Proc. Natl. Acad. Sci. U.S.A.">
        <title>The resurrection genome of Boea hygrometrica: A blueprint for survival of dehydration.</title>
        <authorList>
            <person name="Xiao L."/>
            <person name="Yang G."/>
            <person name="Zhang L."/>
            <person name="Yang X."/>
            <person name="Zhao S."/>
            <person name="Ji Z."/>
            <person name="Zhou Q."/>
            <person name="Hu M."/>
            <person name="Wang Y."/>
            <person name="Chen M."/>
            <person name="Xu Y."/>
            <person name="Jin H."/>
            <person name="Xiao X."/>
            <person name="Hu G."/>
            <person name="Bao F."/>
            <person name="Hu Y."/>
            <person name="Wan P."/>
            <person name="Li L."/>
            <person name="Deng X."/>
            <person name="Kuang T."/>
            <person name="Xiang C."/>
            <person name="Zhu J.K."/>
            <person name="Oliver M.J."/>
            <person name="He Y."/>
        </authorList>
    </citation>
    <scope>NUCLEOTIDE SEQUENCE [LARGE SCALE GENOMIC DNA]</scope>
    <source>
        <strain evidence="3">cv. XS01</strain>
    </source>
</reference>
<name>A0A2Z7AMF8_9LAMI</name>
<gene>
    <name evidence="2" type="ORF">F511_20392</name>
</gene>